<proteinExistence type="predicted"/>
<dbReference type="AlphaFoldDB" id="A0A3D8MER8"/>
<dbReference type="EMBL" id="QRHA01000001">
    <property type="protein sequence ID" value="RDV29004.1"/>
    <property type="molecule type" value="Genomic_DNA"/>
</dbReference>
<gene>
    <name evidence="1" type="ORF">DXV75_00610</name>
</gene>
<dbReference type="RefSeq" id="WP_115591295.1">
    <property type="nucleotide sequence ID" value="NZ_QRHA01000001.1"/>
</dbReference>
<dbReference type="OrthoDB" id="6322096at2"/>
<name>A0A3D8MER8_9ALTE</name>
<reference evidence="2" key="1">
    <citation type="submission" date="2018-08" db="EMBL/GenBank/DDBJ databases">
        <authorList>
            <person name="Zhang J."/>
            <person name="Du Z.-J."/>
        </authorList>
    </citation>
    <scope>NUCLEOTIDE SEQUENCE [LARGE SCALE GENOMIC DNA]</scope>
    <source>
        <strain evidence="2">KCTC 52655</strain>
    </source>
</reference>
<protein>
    <submittedName>
        <fullName evidence="1">Uncharacterized protein</fullName>
    </submittedName>
</protein>
<evidence type="ECO:0000313" key="1">
    <source>
        <dbReference type="EMBL" id="RDV29004.1"/>
    </source>
</evidence>
<dbReference type="Proteomes" id="UP000256561">
    <property type="component" value="Unassembled WGS sequence"/>
</dbReference>
<accession>A0A3D8MER8</accession>
<organism evidence="1 2">
    <name type="scientific">Alteromonas aestuariivivens</name>
    <dbReference type="NCBI Taxonomy" id="1938339"/>
    <lineage>
        <taxon>Bacteria</taxon>
        <taxon>Pseudomonadati</taxon>
        <taxon>Pseudomonadota</taxon>
        <taxon>Gammaproteobacteria</taxon>
        <taxon>Alteromonadales</taxon>
        <taxon>Alteromonadaceae</taxon>
        <taxon>Alteromonas/Salinimonas group</taxon>
        <taxon>Alteromonas</taxon>
    </lineage>
</organism>
<keyword evidence="2" id="KW-1185">Reference proteome</keyword>
<sequence>MIHGPQNLSRPLQLLVVRALSLCELILPHTRSVFPFAAIYENGKIGCLFTDERAQGAGKNNLIEQLQWRIIDTTTDTESYSVLVYSATVKTDHNKSLDAIAINAGQPNDEETILLYPYFRVGNRIVVSPPISR</sequence>
<evidence type="ECO:0000313" key="2">
    <source>
        <dbReference type="Proteomes" id="UP000256561"/>
    </source>
</evidence>
<comment type="caution">
    <text evidence="1">The sequence shown here is derived from an EMBL/GenBank/DDBJ whole genome shotgun (WGS) entry which is preliminary data.</text>
</comment>